<reference evidence="3 4" key="1">
    <citation type="submission" date="2023-10" db="EMBL/GenBank/DDBJ databases">
        <title>179-bfca-hs.</title>
        <authorList>
            <person name="Miliotis G."/>
            <person name="Sengupta P."/>
            <person name="Hameed A."/>
            <person name="Chuvochina M."/>
            <person name="Mcdonagh F."/>
            <person name="Simpson A.C."/>
            <person name="Singh N.K."/>
            <person name="Rekha P.D."/>
            <person name="Raman K."/>
            <person name="Hugenholtz P."/>
            <person name="Venkateswaran K."/>
        </authorList>
    </citation>
    <scope>NUCLEOTIDE SEQUENCE [LARGE SCALE GENOMIC DNA]</scope>
    <source>
        <strain evidence="3 4">179-BFC-A-HS</strain>
    </source>
</reference>
<dbReference type="PANTHER" id="PTHR11575">
    <property type="entry name" value="5'-NUCLEOTIDASE-RELATED"/>
    <property type="match status" value="1"/>
</dbReference>
<dbReference type="RefSeq" id="WP_320384283.1">
    <property type="nucleotide sequence ID" value="NZ_JAROCA020000001.1"/>
</dbReference>
<evidence type="ECO:0000313" key="3">
    <source>
        <dbReference type="EMBL" id="MDY0404710.1"/>
    </source>
</evidence>
<keyword evidence="1" id="KW-0378">Hydrolase</keyword>
<dbReference type="InterPro" id="IPR004843">
    <property type="entry name" value="Calcineurin-like_PHP"/>
</dbReference>
<sequence length="340" mass="37977">MSWRHLEKYDTVDHKKVNLEKVDDSHKEKVQKLADFEATNQYDNFRPNENISRGAFATMFYRIYSLYQADLMHTSDTHAHLEDVAKRVTAVKDFRAKYPSALLFDSGDVFSGTLYFNEYHGQADMEFMNLMKYDAMTFGNHEFDLGETDGNHQKLADFISNARFPVLSANVDVSKQPELNGLYKGGITSSPTNGNIYNGMIKNVNGEKIGVFGLTTAETANIASPLNVTFDDYIEKARATVASLEARGADKIIALTHIGYNDNPDINDIKLAKEVDGIDIILGGHSHTKLDQPFLVYEAGKAPTLIDHTYQYGEYLGTLNVKFNDKGEIVGNTGSLVKNC</sequence>
<dbReference type="InterPro" id="IPR029052">
    <property type="entry name" value="Metallo-depent_PP-like"/>
</dbReference>
<gene>
    <name evidence="3" type="ORF">P5G51_004205</name>
</gene>
<organism evidence="3 4">
    <name type="scientific">Tigheibacillus jepli</name>
    <dbReference type="NCBI Taxonomy" id="3035914"/>
    <lineage>
        <taxon>Bacteria</taxon>
        <taxon>Bacillati</taxon>
        <taxon>Bacillota</taxon>
        <taxon>Bacilli</taxon>
        <taxon>Bacillales</taxon>
        <taxon>Bacillaceae</taxon>
        <taxon>Tigheibacillus</taxon>
    </lineage>
</organism>
<evidence type="ECO:0000256" key="1">
    <source>
        <dbReference type="RuleBase" id="RU362119"/>
    </source>
</evidence>
<dbReference type="Gene3D" id="3.60.21.10">
    <property type="match status" value="1"/>
</dbReference>
<proteinExistence type="inferred from homology"/>
<protein>
    <submittedName>
        <fullName evidence="3">Metallophosphoesterase</fullName>
    </submittedName>
</protein>
<dbReference type="Proteomes" id="UP001228376">
    <property type="component" value="Unassembled WGS sequence"/>
</dbReference>
<accession>A0ABU5CGN6</accession>
<evidence type="ECO:0000259" key="2">
    <source>
        <dbReference type="Pfam" id="PF00149"/>
    </source>
</evidence>
<comment type="caution">
    <text evidence="3">The sequence shown here is derived from an EMBL/GenBank/DDBJ whole genome shotgun (WGS) entry which is preliminary data.</text>
</comment>
<dbReference type="PANTHER" id="PTHR11575:SF24">
    <property type="entry name" value="5'-NUCLEOTIDASE"/>
    <property type="match status" value="1"/>
</dbReference>
<evidence type="ECO:0000313" key="4">
    <source>
        <dbReference type="Proteomes" id="UP001228376"/>
    </source>
</evidence>
<dbReference type="PRINTS" id="PR01607">
    <property type="entry name" value="APYRASEFAMLY"/>
</dbReference>
<dbReference type="EMBL" id="JAROCA020000001">
    <property type="protein sequence ID" value="MDY0404710.1"/>
    <property type="molecule type" value="Genomic_DNA"/>
</dbReference>
<dbReference type="SUPFAM" id="SSF56300">
    <property type="entry name" value="Metallo-dependent phosphatases"/>
    <property type="match status" value="1"/>
</dbReference>
<keyword evidence="4" id="KW-1185">Reference proteome</keyword>
<dbReference type="Pfam" id="PF00149">
    <property type="entry name" value="Metallophos"/>
    <property type="match status" value="1"/>
</dbReference>
<feature type="domain" description="Calcineurin-like phosphoesterase" evidence="2">
    <location>
        <begin position="71"/>
        <end position="288"/>
    </location>
</feature>
<dbReference type="InterPro" id="IPR006179">
    <property type="entry name" value="5_nucleotidase/apyrase"/>
</dbReference>
<comment type="similarity">
    <text evidence="1">Belongs to the 5'-nucleotidase family.</text>
</comment>
<keyword evidence="1" id="KW-0547">Nucleotide-binding</keyword>
<name>A0ABU5CGN6_9BACI</name>